<dbReference type="PANTHER" id="PTHR33493:SF2">
    <property type="entry name" value="LATE EMBRYOGENESIS ABUNDANT PROTEIN 46"/>
    <property type="match status" value="1"/>
</dbReference>
<evidence type="ECO:0000256" key="2">
    <source>
        <dbReference type="SAM" id="Coils"/>
    </source>
</evidence>
<keyword evidence="5" id="KW-1185">Reference proteome</keyword>
<dbReference type="AlphaFoldDB" id="A0A9E7E8G7"/>
<feature type="region of interest" description="Disordered" evidence="3">
    <location>
        <begin position="29"/>
        <end position="52"/>
    </location>
</feature>
<gene>
    <name evidence="4" type="ORF">MUK42_09119</name>
</gene>
<evidence type="ECO:0000256" key="3">
    <source>
        <dbReference type="SAM" id="MobiDB-lite"/>
    </source>
</evidence>
<accession>A0A9E7E8G7</accession>
<sequence length="209" mass="22597">MQRVTPTSPVAAFTCGRPSRAAGITIPLENEEEKGRRRRTARMEAGKSAMASVKETAGNVAASAKAGMDKTKATVQEKVEKMTAHTPMEKALAEERKLEKVREAEINKQETMQQNAAAQQQTRAAHDGGHVANPGVYPVGGHVISGAVPPDRPGHGDGEALRRPHPLGRLHRVCCSWDGRSLRLTIIHPSTMGLDAVKLYMTVRSFSMS</sequence>
<organism evidence="4 5">
    <name type="scientific">Musa troglodytarum</name>
    <name type="common">fe'i banana</name>
    <dbReference type="NCBI Taxonomy" id="320322"/>
    <lineage>
        <taxon>Eukaryota</taxon>
        <taxon>Viridiplantae</taxon>
        <taxon>Streptophyta</taxon>
        <taxon>Embryophyta</taxon>
        <taxon>Tracheophyta</taxon>
        <taxon>Spermatophyta</taxon>
        <taxon>Magnoliopsida</taxon>
        <taxon>Liliopsida</taxon>
        <taxon>Zingiberales</taxon>
        <taxon>Musaceae</taxon>
        <taxon>Musa</taxon>
    </lineage>
</organism>
<dbReference type="PANTHER" id="PTHR33493">
    <property type="entry name" value="LATE EMBRYOGENESIS ABUNDANT PROTEIN 6-RELATED"/>
    <property type="match status" value="1"/>
</dbReference>
<feature type="coiled-coil region" evidence="2">
    <location>
        <begin position="88"/>
        <end position="121"/>
    </location>
</feature>
<proteinExistence type="inferred from homology"/>
<name>A0A9E7E8G7_9LILI</name>
<comment type="similarity">
    <text evidence="1">Belongs to the LEA type 1 family.</text>
</comment>
<dbReference type="GO" id="GO:0009793">
    <property type="term" value="P:embryo development ending in seed dormancy"/>
    <property type="evidence" value="ECO:0007669"/>
    <property type="project" value="InterPro"/>
</dbReference>
<dbReference type="Proteomes" id="UP001055439">
    <property type="component" value="Chromosome 1"/>
</dbReference>
<protein>
    <submittedName>
        <fullName evidence="4">Late embryogenesis abundant (LEA) group 1</fullName>
    </submittedName>
</protein>
<keyword evidence="2" id="KW-0175">Coiled coil</keyword>
<evidence type="ECO:0000256" key="1">
    <source>
        <dbReference type="ARBA" id="ARBA00010975"/>
    </source>
</evidence>
<dbReference type="OrthoDB" id="758082at2759"/>
<feature type="region of interest" description="Disordered" evidence="3">
    <location>
        <begin position="144"/>
        <end position="163"/>
    </location>
</feature>
<reference evidence="4" key="1">
    <citation type="submission" date="2022-05" db="EMBL/GenBank/DDBJ databases">
        <title>The Musa troglodytarum L. genome provides insights into the mechanism of non-climacteric behaviour and enrichment of carotenoids.</title>
        <authorList>
            <person name="Wang J."/>
        </authorList>
    </citation>
    <scope>NUCLEOTIDE SEQUENCE</scope>
    <source>
        <tissue evidence="4">Leaf</tissue>
    </source>
</reference>
<dbReference type="InterPro" id="IPR005513">
    <property type="entry name" value="LEA_1"/>
</dbReference>
<feature type="compositionally biased region" description="Basic and acidic residues" evidence="3">
    <location>
        <begin position="152"/>
        <end position="162"/>
    </location>
</feature>
<evidence type="ECO:0000313" key="5">
    <source>
        <dbReference type="Proteomes" id="UP001055439"/>
    </source>
</evidence>
<dbReference type="Pfam" id="PF03760">
    <property type="entry name" value="LEA_1"/>
    <property type="match status" value="1"/>
</dbReference>
<dbReference type="EMBL" id="CP097502">
    <property type="protein sequence ID" value="URD72350.1"/>
    <property type="molecule type" value="Genomic_DNA"/>
</dbReference>
<evidence type="ECO:0000313" key="4">
    <source>
        <dbReference type="EMBL" id="URD72350.1"/>
    </source>
</evidence>